<evidence type="ECO:0000256" key="1">
    <source>
        <dbReference type="ARBA" id="ARBA00012513"/>
    </source>
</evidence>
<evidence type="ECO:0000313" key="10">
    <source>
        <dbReference type="Proteomes" id="UP000887566"/>
    </source>
</evidence>
<dbReference type="InterPro" id="IPR000719">
    <property type="entry name" value="Prot_kinase_dom"/>
</dbReference>
<keyword evidence="10" id="KW-1185">Reference proteome</keyword>
<feature type="region of interest" description="Disordered" evidence="8">
    <location>
        <begin position="211"/>
        <end position="241"/>
    </location>
</feature>
<evidence type="ECO:0000256" key="5">
    <source>
        <dbReference type="ARBA" id="ARBA00022777"/>
    </source>
</evidence>
<keyword evidence="4 7" id="KW-0547">Nucleotide-binding</keyword>
<dbReference type="PROSITE" id="PS50011">
    <property type="entry name" value="PROTEIN_KINASE_DOM"/>
    <property type="match status" value="1"/>
</dbReference>
<evidence type="ECO:0000256" key="6">
    <source>
        <dbReference type="ARBA" id="ARBA00022840"/>
    </source>
</evidence>
<evidence type="ECO:0000259" key="9">
    <source>
        <dbReference type="PROSITE" id="PS50011"/>
    </source>
</evidence>
<protein>
    <recommendedName>
        <fullName evidence="1">non-specific serine/threonine protein kinase</fullName>
        <ecNumber evidence="1">2.7.11.1</ecNumber>
    </recommendedName>
</protein>
<feature type="compositionally biased region" description="Polar residues" evidence="8">
    <location>
        <begin position="586"/>
        <end position="603"/>
    </location>
</feature>
<evidence type="ECO:0000313" key="11">
    <source>
        <dbReference type="WBParaSite" id="PSAMB.scaffold2051size25766.g16174.t1"/>
    </source>
</evidence>
<dbReference type="EC" id="2.7.11.1" evidence="1"/>
<dbReference type="GO" id="GO:0044773">
    <property type="term" value="P:mitotic DNA damage checkpoint signaling"/>
    <property type="evidence" value="ECO:0007669"/>
    <property type="project" value="TreeGrafter"/>
</dbReference>
<dbReference type="GO" id="GO:0004674">
    <property type="term" value="F:protein serine/threonine kinase activity"/>
    <property type="evidence" value="ECO:0007669"/>
    <property type="project" value="UniProtKB-KW"/>
</dbReference>
<feature type="binding site" evidence="7">
    <location>
        <position position="54"/>
    </location>
    <ligand>
        <name>ATP</name>
        <dbReference type="ChEBI" id="CHEBI:30616"/>
    </ligand>
</feature>
<dbReference type="Proteomes" id="UP000887566">
    <property type="component" value="Unplaced"/>
</dbReference>
<dbReference type="InterPro" id="IPR017441">
    <property type="entry name" value="Protein_kinase_ATP_BS"/>
</dbReference>
<name>A0A914VIM4_9BILA</name>
<dbReference type="SMART" id="SM00220">
    <property type="entry name" value="S_TKc"/>
    <property type="match status" value="1"/>
</dbReference>
<sequence>MADGGSRKTSSEDPNTSAWVKANFDVNEQIGAGTFGTVYLVHSKKNKNCKFALKQLTRTILPKYIAMELRVLQMCNGLPNMMKMMAAYREQDRVFIVMEYFEHDRLKDVVEDLSLIEILDYMKNLLLALNYLHDLGIIHRDVKPSNFLYNRALKKYSLIDFGLSQMHEKLYSQQEMSSSENLPSGMRLSARVKRRRDATLSNVMMPPAKRFCAQPPKSASRPLFGGGGDADSTTAKRPPKLPRHVVDAQQAAAACMCVAKDGAFVCGVCTIKPKQNVNKAGTPGFRAPEVLLRSPDQSTAIDIWAAGVIFMSLCCKRHPIMRVNDDFEALGQIAFLFGGARLQQLAAALGKNLHISPCPPGVNLVEFCRAVADDSGFRLDNNSCDFCSKFVVGTNKCLCANGGSTTLADLPREEMIAFTDPIDPYSPLIYFLCLGLELLQVPGTACAVVLVTYRRWVQNDRGPRAIMADVGEGGVAQCDLVTPPCEPVSPLAASVEVHALANGVTITSPVKTTLSPTKTTVSPIKTPVKTTVSPVKTPTSPSPIATPVDGPISPIKTPVSSPLKALSDNPPTLSPVAPSPAKTPSEGRSPTMPTIVTSPSGKSKSPAANGHIVPPSPKTPMETSMDNGAPDHSPMELAAPYKSPKSASPGVSLSPPNQSGVSSNVSVGTSPASVVGAPRSPNDISSNTPCKEMDKKSLKDRLRDIAANISSKFKKTDDCKVCG</sequence>
<dbReference type="PROSITE" id="PS00107">
    <property type="entry name" value="PROTEIN_KINASE_ATP"/>
    <property type="match status" value="1"/>
</dbReference>
<reference evidence="11" key="1">
    <citation type="submission" date="2022-11" db="UniProtKB">
        <authorList>
            <consortium name="WormBaseParasite"/>
        </authorList>
    </citation>
    <scope>IDENTIFICATION</scope>
</reference>
<evidence type="ECO:0000256" key="8">
    <source>
        <dbReference type="SAM" id="MobiDB-lite"/>
    </source>
</evidence>
<organism evidence="10 11">
    <name type="scientific">Plectus sambesii</name>
    <dbReference type="NCBI Taxonomy" id="2011161"/>
    <lineage>
        <taxon>Eukaryota</taxon>
        <taxon>Metazoa</taxon>
        <taxon>Ecdysozoa</taxon>
        <taxon>Nematoda</taxon>
        <taxon>Chromadorea</taxon>
        <taxon>Plectida</taxon>
        <taxon>Plectina</taxon>
        <taxon>Plectoidea</taxon>
        <taxon>Plectidae</taxon>
        <taxon>Plectus</taxon>
    </lineage>
</organism>
<dbReference type="GO" id="GO:0005524">
    <property type="term" value="F:ATP binding"/>
    <property type="evidence" value="ECO:0007669"/>
    <property type="project" value="UniProtKB-UniRule"/>
</dbReference>
<proteinExistence type="predicted"/>
<dbReference type="PANTHER" id="PTHR44167">
    <property type="entry name" value="OVARIAN-SPECIFIC SERINE/THREONINE-PROTEIN KINASE LOK-RELATED"/>
    <property type="match status" value="1"/>
</dbReference>
<evidence type="ECO:0000256" key="2">
    <source>
        <dbReference type="ARBA" id="ARBA00022527"/>
    </source>
</evidence>
<accession>A0A914VIM4</accession>
<keyword evidence="3" id="KW-0808">Transferase</keyword>
<evidence type="ECO:0000256" key="4">
    <source>
        <dbReference type="ARBA" id="ARBA00022741"/>
    </source>
</evidence>
<dbReference type="Gene3D" id="1.10.510.10">
    <property type="entry name" value="Transferase(Phosphotransferase) domain 1"/>
    <property type="match status" value="2"/>
</dbReference>
<dbReference type="PROSITE" id="PS00108">
    <property type="entry name" value="PROTEIN_KINASE_ST"/>
    <property type="match status" value="1"/>
</dbReference>
<dbReference type="AlphaFoldDB" id="A0A914VIM4"/>
<dbReference type="WBParaSite" id="PSAMB.scaffold2051size25766.g16174.t1">
    <property type="protein sequence ID" value="PSAMB.scaffold2051size25766.g16174.t1"/>
    <property type="gene ID" value="PSAMB.scaffold2051size25766.g16174"/>
</dbReference>
<feature type="compositionally biased region" description="Low complexity" evidence="8">
    <location>
        <begin position="528"/>
        <end position="543"/>
    </location>
</feature>
<dbReference type="Gene3D" id="3.30.200.20">
    <property type="entry name" value="Phosphorylase Kinase, domain 1"/>
    <property type="match status" value="1"/>
</dbReference>
<feature type="region of interest" description="Disordered" evidence="8">
    <location>
        <begin position="528"/>
        <end position="696"/>
    </location>
</feature>
<feature type="compositionally biased region" description="Low complexity" evidence="8">
    <location>
        <begin position="654"/>
        <end position="671"/>
    </location>
</feature>
<dbReference type="SUPFAM" id="SSF56112">
    <property type="entry name" value="Protein kinase-like (PK-like)"/>
    <property type="match status" value="1"/>
</dbReference>
<dbReference type="InterPro" id="IPR011009">
    <property type="entry name" value="Kinase-like_dom_sf"/>
</dbReference>
<dbReference type="PANTHER" id="PTHR44167:SF23">
    <property type="entry name" value="CDC7 KINASE, ISOFORM A-RELATED"/>
    <property type="match status" value="1"/>
</dbReference>
<keyword evidence="2" id="KW-0723">Serine/threonine-protein kinase</keyword>
<dbReference type="Pfam" id="PF00069">
    <property type="entry name" value="Pkinase"/>
    <property type="match status" value="2"/>
</dbReference>
<evidence type="ECO:0000256" key="7">
    <source>
        <dbReference type="PROSITE-ProRule" id="PRU10141"/>
    </source>
</evidence>
<keyword evidence="6 7" id="KW-0067">ATP-binding</keyword>
<dbReference type="GO" id="GO:0005634">
    <property type="term" value="C:nucleus"/>
    <property type="evidence" value="ECO:0007669"/>
    <property type="project" value="TreeGrafter"/>
</dbReference>
<evidence type="ECO:0000256" key="3">
    <source>
        <dbReference type="ARBA" id="ARBA00022679"/>
    </source>
</evidence>
<dbReference type="InterPro" id="IPR008271">
    <property type="entry name" value="Ser/Thr_kinase_AS"/>
</dbReference>
<feature type="domain" description="Protein kinase" evidence="9">
    <location>
        <begin position="24"/>
        <end position="391"/>
    </location>
</feature>
<keyword evidence="5" id="KW-0418">Kinase</keyword>